<dbReference type="AlphaFoldDB" id="A0A1W9HYD4"/>
<evidence type="ECO:0000313" key="2">
    <source>
        <dbReference type="EMBL" id="OQW52251.1"/>
    </source>
</evidence>
<dbReference type="PROSITE" id="PS51257">
    <property type="entry name" value="PROKAR_LIPOPROTEIN"/>
    <property type="match status" value="1"/>
</dbReference>
<name>A0A1W9HYD4_9HYPH</name>
<feature type="domain" description="Extensin-like C-terminal" evidence="1">
    <location>
        <begin position="43"/>
        <end position="162"/>
    </location>
</feature>
<dbReference type="Proteomes" id="UP000192872">
    <property type="component" value="Unassembled WGS sequence"/>
</dbReference>
<organism evidence="2 3">
    <name type="scientific">Candidatus Raskinella chloraquaticus</name>
    <dbReference type="NCBI Taxonomy" id="1951219"/>
    <lineage>
        <taxon>Bacteria</taxon>
        <taxon>Pseudomonadati</taxon>
        <taxon>Pseudomonadota</taxon>
        <taxon>Alphaproteobacteria</taxon>
        <taxon>Hyphomicrobiales</taxon>
        <taxon>Phreatobacteraceae</taxon>
        <taxon>Candidatus Raskinella</taxon>
    </lineage>
</organism>
<comment type="caution">
    <text evidence="2">The sequence shown here is derived from an EMBL/GenBank/DDBJ whole genome shotgun (WGS) entry which is preliminary data.</text>
</comment>
<proteinExistence type="predicted"/>
<sequence length="260" mass="28190">MKRYVSRVAVLLLLVVASCGRSPLEQRAQWRGKAEEACLRAGLVRPSAHIRALPPINPGGLCGADHPFSVEEFARASARLDKAVPLNCQMIAATDYWLENVVQPAALASFGQRVREVKTYGTYSCRRILNRSHGALSEHAFVNAIDVAGFVLEDGRKVMVGKPDQAVPSPWRLPDQKALGVSLDGGGLDLLQIGPGIDGAPPFDINFGGDAKPFWRSVRDGACNTFSTVLGPGTQDGQHEDHLHLDLARHGRNGTRRVCR</sequence>
<protein>
    <recommendedName>
        <fullName evidence="1">Extensin-like C-terminal domain-containing protein</fullName>
    </recommendedName>
</protein>
<evidence type="ECO:0000259" key="1">
    <source>
        <dbReference type="Pfam" id="PF06904"/>
    </source>
</evidence>
<dbReference type="EMBL" id="LWDL01000015">
    <property type="protein sequence ID" value="OQW52251.1"/>
    <property type="molecule type" value="Genomic_DNA"/>
</dbReference>
<feature type="domain" description="Extensin-like C-terminal" evidence="1">
    <location>
        <begin position="210"/>
        <end position="260"/>
    </location>
</feature>
<reference evidence="2 3" key="1">
    <citation type="journal article" date="2017" name="Water Res.">
        <title>Comammox in drinking water systems.</title>
        <authorList>
            <person name="Wang Y."/>
            <person name="Ma L."/>
            <person name="Mao Y."/>
            <person name="Jiang X."/>
            <person name="Xia Y."/>
            <person name="Yu K."/>
            <person name="Li B."/>
            <person name="Zhang T."/>
        </authorList>
    </citation>
    <scope>NUCLEOTIDE SEQUENCE [LARGE SCALE GENOMIC DNA]</scope>
    <source>
        <strain evidence="2">SG_bin8</strain>
    </source>
</reference>
<gene>
    <name evidence="2" type="ORF">A4S15_08880</name>
</gene>
<dbReference type="Pfam" id="PF06904">
    <property type="entry name" value="Extensin-like_C"/>
    <property type="match status" value="2"/>
</dbReference>
<dbReference type="InterPro" id="IPR009683">
    <property type="entry name" value="Extensin-like_C"/>
</dbReference>
<evidence type="ECO:0000313" key="3">
    <source>
        <dbReference type="Proteomes" id="UP000192872"/>
    </source>
</evidence>
<dbReference type="STRING" id="1827387.A4S15_08880"/>
<accession>A0A1W9HYD4</accession>